<evidence type="ECO:0000256" key="3">
    <source>
        <dbReference type="SAM" id="Phobius"/>
    </source>
</evidence>
<name>A0A2V2YEL1_9BACL</name>
<comment type="similarity">
    <text evidence="1">Belongs to the zinc-associated anti-sigma factor (ZAS) superfamily. Anti-sigma-W factor family.</text>
</comment>
<dbReference type="Pfam" id="PF13490">
    <property type="entry name" value="zf-HC2"/>
    <property type="match status" value="1"/>
</dbReference>
<dbReference type="InterPro" id="IPR041916">
    <property type="entry name" value="Anti_sigma_zinc_sf"/>
</dbReference>
<dbReference type="InterPro" id="IPR027383">
    <property type="entry name" value="Znf_put"/>
</dbReference>
<evidence type="ECO:0000313" key="5">
    <source>
        <dbReference type="EMBL" id="PWV89128.1"/>
    </source>
</evidence>
<accession>A0A2V2YEL1</accession>
<organism evidence="5 6">
    <name type="scientific">Paenibacillus cellulosilyticus</name>
    <dbReference type="NCBI Taxonomy" id="375489"/>
    <lineage>
        <taxon>Bacteria</taxon>
        <taxon>Bacillati</taxon>
        <taxon>Bacillota</taxon>
        <taxon>Bacilli</taxon>
        <taxon>Bacillales</taxon>
        <taxon>Paenibacillaceae</taxon>
        <taxon>Paenibacillus</taxon>
    </lineage>
</organism>
<keyword evidence="3" id="KW-1133">Transmembrane helix</keyword>
<proteinExistence type="inferred from homology"/>
<evidence type="ECO:0000313" key="6">
    <source>
        <dbReference type="Proteomes" id="UP000246635"/>
    </source>
</evidence>
<sequence length="207" mass="23144">MNCNVAIVWMHDYLDGDLPPQDIRELKSHLLACPDCRARFDELERTESLLTTSLRSPSPITVEQSAALNERIKSVLPKQRKHSAWLRWVRNHPAVSVAAVFFFVMLSSFLTMWHQDGQLVVKGEDLQHVIIEGNKVIVPAGTKVNGNLTIENGTADVQGDVEGNVTVIDGNLQLASTAHIAGSSRTIDRALDWFWYKVTETVTDMTH</sequence>
<dbReference type="Gene3D" id="1.10.10.1320">
    <property type="entry name" value="Anti-sigma factor, zinc-finger domain"/>
    <property type="match status" value="1"/>
</dbReference>
<dbReference type="OrthoDB" id="9782842at2"/>
<evidence type="ECO:0000259" key="4">
    <source>
        <dbReference type="Pfam" id="PF13490"/>
    </source>
</evidence>
<evidence type="ECO:0000256" key="2">
    <source>
        <dbReference type="ARBA" id="ARBA00024438"/>
    </source>
</evidence>
<comment type="caution">
    <text evidence="5">The sequence shown here is derived from an EMBL/GenBank/DDBJ whole genome shotgun (WGS) entry which is preliminary data.</text>
</comment>
<feature type="transmembrane region" description="Helical" evidence="3">
    <location>
        <begin position="94"/>
        <end position="113"/>
    </location>
</feature>
<dbReference type="AlphaFoldDB" id="A0A2V2YEL1"/>
<gene>
    <name evidence="5" type="ORF">DFQ01_14924</name>
</gene>
<protein>
    <recommendedName>
        <fullName evidence="2">Anti-sigma-W factor RsiW</fullName>
    </recommendedName>
</protein>
<keyword evidence="6" id="KW-1185">Reference proteome</keyword>
<dbReference type="Proteomes" id="UP000246635">
    <property type="component" value="Unassembled WGS sequence"/>
</dbReference>
<keyword evidence="3" id="KW-0472">Membrane</keyword>
<keyword evidence="3" id="KW-0812">Transmembrane</keyword>
<dbReference type="EMBL" id="QGTQ01000049">
    <property type="protein sequence ID" value="PWV89128.1"/>
    <property type="molecule type" value="Genomic_DNA"/>
</dbReference>
<dbReference type="RefSeq" id="WP_110047592.1">
    <property type="nucleotide sequence ID" value="NZ_CP054613.1"/>
</dbReference>
<feature type="domain" description="Putative zinc-finger" evidence="4">
    <location>
        <begin position="3"/>
        <end position="37"/>
    </location>
</feature>
<evidence type="ECO:0000256" key="1">
    <source>
        <dbReference type="ARBA" id="ARBA00024353"/>
    </source>
</evidence>
<reference evidence="5 6" key="1">
    <citation type="submission" date="2018-05" db="EMBL/GenBank/DDBJ databases">
        <title>Genomic Encyclopedia of Type Strains, Phase III (KMG-III): the genomes of soil and plant-associated and newly described type strains.</title>
        <authorList>
            <person name="Whitman W."/>
        </authorList>
    </citation>
    <scope>NUCLEOTIDE SEQUENCE [LARGE SCALE GENOMIC DNA]</scope>
    <source>
        <strain evidence="5 6">CECT 5696</strain>
    </source>
</reference>